<dbReference type="InterPro" id="IPR029063">
    <property type="entry name" value="SAM-dependent_MTases_sf"/>
</dbReference>
<name>A0A448Z0J9_9STRA</name>
<sequence length="584" mass="65083">MMDVSEENIGNESSVASTRKRRHLDSCNGDNTSTVGVLPANPLASSLETLERAQSPNFEELARQYPRFREAWTATKDAQRGRGQAAFSSCVTQEFTVELTRAILQALFRLKLPYLDEQHLCPPIPNRFFYLHWIHTKLISSSRARGFSPLDVNRNNNSRGLDIGSGASCIYALLAARYFRSKMLTSEIDPQSVSLACANVKANHLSSMITVLQVPHSQSQQEEHARHQPPNSVSVGGPLQCAVGEWFQFQQQKNNQHQKLEPNPCRLVLDFVMTNPPFYDPSSMELSTARVGDGRARTNMTVSEGNYPGGEVGFVTEMIEDSLRMSIGDKESRHFTAAWYSSMLGKKTSLVKLQKLLVHLFGPANVETAEYGPGHYTRWFLAWTLEQPPVAAIAARCAPNASDSFEVLVAAPPSDSFRMNGVANVWNLQKIATKEVVDRISAFCDSSPGGWDLTTTVLGADRKSPVVVVRMTENMPPAVTNFVDEGQRGVEIPESILRILRRRSSNAEFLPAEGHFLVEAEIRTMNARDSRPPSNVVVQVQLSCYRHSARGAKAIEKIRNSLGGEVCRTNRKWRKIRQRQHQAS</sequence>
<dbReference type="AlphaFoldDB" id="A0A448Z0J9"/>
<dbReference type="PANTHER" id="PTHR13393:SF0">
    <property type="entry name" value="RNA N6-ADENOSINE-METHYLTRANSFERASE METTL16"/>
    <property type="match status" value="1"/>
</dbReference>
<feature type="region of interest" description="Disordered" evidence="3">
    <location>
        <begin position="215"/>
        <end position="234"/>
    </location>
</feature>
<evidence type="ECO:0000313" key="4">
    <source>
        <dbReference type="EMBL" id="VEU35603.1"/>
    </source>
</evidence>
<protein>
    <recommendedName>
        <fullName evidence="6">Methyltransferase</fullName>
    </recommendedName>
</protein>
<evidence type="ECO:0000313" key="5">
    <source>
        <dbReference type="Proteomes" id="UP000291116"/>
    </source>
</evidence>
<dbReference type="Pfam" id="PF05971">
    <property type="entry name" value="Methyltransf_10"/>
    <property type="match status" value="2"/>
</dbReference>
<dbReference type="Gene3D" id="3.40.50.150">
    <property type="entry name" value="Vaccinia Virus protein VP39"/>
    <property type="match status" value="1"/>
</dbReference>
<proteinExistence type="predicted"/>
<dbReference type="EMBL" id="CAACVS010000062">
    <property type="protein sequence ID" value="VEU35603.1"/>
    <property type="molecule type" value="Genomic_DNA"/>
</dbReference>
<accession>A0A448Z0J9</accession>
<feature type="region of interest" description="Disordered" evidence="3">
    <location>
        <begin position="1"/>
        <end position="39"/>
    </location>
</feature>
<evidence type="ECO:0000256" key="1">
    <source>
        <dbReference type="ARBA" id="ARBA00022603"/>
    </source>
</evidence>
<dbReference type="InterPro" id="IPR010286">
    <property type="entry name" value="METTL16/RlmF"/>
</dbReference>
<evidence type="ECO:0008006" key="6">
    <source>
        <dbReference type="Google" id="ProtNLM"/>
    </source>
</evidence>
<dbReference type="GO" id="GO:0008168">
    <property type="term" value="F:methyltransferase activity"/>
    <property type="evidence" value="ECO:0007669"/>
    <property type="project" value="UniProtKB-KW"/>
</dbReference>
<dbReference type="GO" id="GO:0005634">
    <property type="term" value="C:nucleus"/>
    <property type="evidence" value="ECO:0007669"/>
    <property type="project" value="TreeGrafter"/>
</dbReference>
<reference evidence="4 5" key="1">
    <citation type="submission" date="2019-01" db="EMBL/GenBank/DDBJ databases">
        <authorList>
            <person name="Ferrante I. M."/>
        </authorList>
    </citation>
    <scope>NUCLEOTIDE SEQUENCE [LARGE SCALE GENOMIC DNA]</scope>
    <source>
        <strain evidence="4 5">B856</strain>
    </source>
</reference>
<keyword evidence="1" id="KW-0489">Methyltransferase</keyword>
<feature type="compositionally biased region" description="Polar residues" evidence="3">
    <location>
        <begin position="8"/>
        <end position="17"/>
    </location>
</feature>
<feature type="unsure residue" description="D or N" evidence="4">
    <location>
        <position position="77"/>
    </location>
</feature>
<organism evidence="4 5">
    <name type="scientific">Pseudo-nitzschia multistriata</name>
    <dbReference type="NCBI Taxonomy" id="183589"/>
    <lineage>
        <taxon>Eukaryota</taxon>
        <taxon>Sar</taxon>
        <taxon>Stramenopiles</taxon>
        <taxon>Ochrophyta</taxon>
        <taxon>Bacillariophyta</taxon>
        <taxon>Bacillariophyceae</taxon>
        <taxon>Bacillariophycidae</taxon>
        <taxon>Bacillariales</taxon>
        <taxon>Bacillariaceae</taxon>
        <taxon>Pseudo-nitzschia</taxon>
    </lineage>
</organism>
<keyword evidence="5" id="KW-1185">Reference proteome</keyword>
<evidence type="ECO:0000256" key="2">
    <source>
        <dbReference type="ARBA" id="ARBA00022679"/>
    </source>
</evidence>
<dbReference type="PANTHER" id="PTHR13393">
    <property type="entry name" value="SAM-DEPENDENT METHYLTRANSFERASE"/>
    <property type="match status" value="1"/>
</dbReference>
<dbReference type="GO" id="GO:0070475">
    <property type="term" value="P:rRNA base methylation"/>
    <property type="evidence" value="ECO:0007669"/>
    <property type="project" value="TreeGrafter"/>
</dbReference>
<evidence type="ECO:0000256" key="3">
    <source>
        <dbReference type="SAM" id="MobiDB-lite"/>
    </source>
</evidence>
<dbReference type="Proteomes" id="UP000291116">
    <property type="component" value="Unassembled WGS sequence"/>
</dbReference>
<dbReference type="OrthoDB" id="514248at2759"/>
<gene>
    <name evidence="4" type="ORF">PSNMU_V1.4_AUG-EV-PASAV3_0023460</name>
</gene>
<dbReference type="SUPFAM" id="SSF53335">
    <property type="entry name" value="S-adenosyl-L-methionine-dependent methyltransferases"/>
    <property type="match status" value="1"/>
</dbReference>
<keyword evidence="2" id="KW-0808">Transferase</keyword>